<dbReference type="OrthoDB" id="10569049at2759"/>
<feature type="transmembrane region" description="Helical" evidence="1">
    <location>
        <begin position="49"/>
        <end position="72"/>
    </location>
</feature>
<sequence>MLEKPQLLPTSNSVQQQMDTSIGQFRGVGGDNTTAIALDKNAQDRKQPIFASAVMGSILLLVLALLAVLLVMRHRAQKRRVRDKRAAIISV</sequence>
<organism evidence="2 3">
    <name type="scientific">Dactylonectria estremocensis</name>
    <dbReference type="NCBI Taxonomy" id="1079267"/>
    <lineage>
        <taxon>Eukaryota</taxon>
        <taxon>Fungi</taxon>
        <taxon>Dikarya</taxon>
        <taxon>Ascomycota</taxon>
        <taxon>Pezizomycotina</taxon>
        <taxon>Sordariomycetes</taxon>
        <taxon>Hypocreomycetidae</taxon>
        <taxon>Hypocreales</taxon>
        <taxon>Nectriaceae</taxon>
        <taxon>Dactylonectria</taxon>
    </lineage>
</organism>
<comment type="caution">
    <text evidence="2">The sequence shown here is derived from an EMBL/GenBank/DDBJ whole genome shotgun (WGS) entry which is preliminary data.</text>
</comment>
<accession>A0A9P9FLG3</accession>
<keyword evidence="3" id="KW-1185">Reference proteome</keyword>
<name>A0A9P9FLG3_9HYPO</name>
<dbReference type="Proteomes" id="UP000717696">
    <property type="component" value="Unassembled WGS sequence"/>
</dbReference>
<protein>
    <submittedName>
        <fullName evidence="2">Uncharacterized protein</fullName>
    </submittedName>
</protein>
<dbReference type="EMBL" id="JAGMUU010000001">
    <property type="protein sequence ID" value="KAH7163190.1"/>
    <property type="molecule type" value="Genomic_DNA"/>
</dbReference>
<proteinExistence type="predicted"/>
<keyword evidence="1" id="KW-1133">Transmembrane helix</keyword>
<dbReference type="AlphaFoldDB" id="A0A9P9FLG3"/>
<evidence type="ECO:0000313" key="2">
    <source>
        <dbReference type="EMBL" id="KAH7163190.1"/>
    </source>
</evidence>
<reference evidence="2" key="1">
    <citation type="journal article" date="2021" name="Nat. Commun.">
        <title>Genetic determinants of endophytism in the Arabidopsis root mycobiome.</title>
        <authorList>
            <person name="Mesny F."/>
            <person name="Miyauchi S."/>
            <person name="Thiergart T."/>
            <person name="Pickel B."/>
            <person name="Atanasova L."/>
            <person name="Karlsson M."/>
            <person name="Huettel B."/>
            <person name="Barry K.W."/>
            <person name="Haridas S."/>
            <person name="Chen C."/>
            <person name="Bauer D."/>
            <person name="Andreopoulos W."/>
            <person name="Pangilinan J."/>
            <person name="LaButti K."/>
            <person name="Riley R."/>
            <person name="Lipzen A."/>
            <person name="Clum A."/>
            <person name="Drula E."/>
            <person name="Henrissat B."/>
            <person name="Kohler A."/>
            <person name="Grigoriev I.V."/>
            <person name="Martin F.M."/>
            <person name="Hacquard S."/>
        </authorList>
    </citation>
    <scope>NUCLEOTIDE SEQUENCE</scope>
    <source>
        <strain evidence="2">MPI-CAGE-AT-0021</strain>
    </source>
</reference>
<keyword evidence="1" id="KW-0472">Membrane</keyword>
<evidence type="ECO:0000256" key="1">
    <source>
        <dbReference type="SAM" id="Phobius"/>
    </source>
</evidence>
<keyword evidence="1" id="KW-0812">Transmembrane</keyword>
<evidence type="ECO:0000313" key="3">
    <source>
        <dbReference type="Proteomes" id="UP000717696"/>
    </source>
</evidence>
<gene>
    <name evidence="2" type="ORF">B0J13DRAFT_669792</name>
</gene>